<comment type="similarity">
    <text evidence="1">Belongs to the LysR transcriptional regulatory family.</text>
</comment>
<sequence length="301" mass="33040">MELRHFRYFVAVAEEGSFTRAAARLHVSQPTLSQQVRELEQRVGAMLFARDPAGTWLTAAGDAFYERIKAVLSAVEEAARAARHIAGAGEGALRVGVSLPLPDELHFSVLSAFTAAYPRVRTSWRQVGLIDFDRPLINGELDAALIFMPVDSERLTWEPLTTVPRAVAVPAGHAFWDAGSVPYTDVFDEPLVPVASAVPERVTRWWHMHEERNEETPRLVGDPGATPDELLMAVRLNRALCPGPYHFKDTPLPSGIRMVEVTGLSQAVVVAVRRAGDNGGLAEAFCRLAARTAREVTNLRT</sequence>
<dbReference type="Pfam" id="PF00126">
    <property type="entry name" value="HTH_1"/>
    <property type="match status" value="1"/>
</dbReference>
<organism evidence="6 7">
    <name type="scientific">Nonomuraea guangzhouensis</name>
    <dbReference type="NCBI Taxonomy" id="1291555"/>
    <lineage>
        <taxon>Bacteria</taxon>
        <taxon>Bacillati</taxon>
        <taxon>Actinomycetota</taxon>
        <taxon>Actinomycetes</taxon>
        <taxon>Streptosporangiales</taxon>
        <taxon>Streptosporangiaceae</taxon>
        <taxon>Nonomuraea</taxon>
    </lineage>
</organism>
<protein>
    <submittedName>
        <fullName evidence="6">LysR family transcriptional regulator</fullName>
    </submittedName>
</protein>
<keyword evidence="4" id="KW-0804">Transcription</keyword>
<evidence type="ECO:0000259" key="5">
    <source>
        <dbReference type="PROSITE" id="PS50931"/>
    </source>
</evidence>
<evidence type="ECO:0000313" key="6">
    <source>
        <dbReference type="EMBL" id="MFD1537432.1"/>
    </source>
</evidence>
<accession>A0ABW4G439</accession>
<evidence type="ECO:0000256" key="2">
    <source>
        <dbReference type="ARBA" id="ARBA00023015"/>
    </source>
</evidence>
<comment type="caution">
    <text evidence="6">The sequence shown here is derived from an EMBL/GenBank/DDBJ whole genome shotgun (WGS) entry which is preliminary data.</text>
</comment>
<dbReference type="Proteomes" id="UP001597097">
    <property type="component" value="Unassembled WGS sequence"/>
</dbReference>
<name>A0ABW4G439_9ACTN</name>
<evidence type="ECO:0000313" key="7">
    <source>
        <dbReference type="Proteomes" id="UP001597097"/>
    </source>
</evidence>
<gene>
    <name evidence="6" type="ORF">ACFSJ0_10335</name>
</gene>
<dbReference type="EMBL" id="JBHUCM010000010">
    <property type="protein sequence ID" value="MFD1537432.1"/>
    <property type="molecule type" value="Genomic_DNA"/>
</dbReference>
<dbReference type="PANTHER" id="PTHR30346">
    <property type="entry name" value="TRANSCRIPTIONAL DUAL REGULATOR HCAR-RELATED"/>
    <property type="match status" value="1"/>
</dbReference>
<evidence type="ECO:0000256" key="3">
    <source>
        <dbReference type="ARBA" id="ARBA00023125"/>
    </source>
</evidence>
<dbReference type="PANTHER" id="PTHR30346:SF28">
    <property type="entry name" value="HTH-TYPE TRANSCRIPTIONAL REGULATOR CYNR"/>
    <property type="match status" value="1"/>
</dbReference>
<reference evidence="7" key="1">
    <citation type="journal article" date="2019" name="Int. J. Syst. Evol. Microbiol.">
        <title>The Global Catalogue of Microorganisms (GCM) 10K type strain sequencing project: providing services to taxonomists for standard genome sequencing and annotation.</title>
        <authorList>
            <consortium name="The Broad Institute Genomics Platform"/>
            <consortium name="The Broad Institute Genome Sequencing Center for Infectious Disease"/>
            <person name="Wu L."/>
            <person name="Ma J."/>
        </authorList>
    </citation>
    <scope>NUCLEOTIDE SEQUENCE [LARGE SCALE GENOMIC DNA]</scope>
    <source>
        <strain evidence="7">CGMCC 1.15399</strain>
    </source>
</reference>
<proteinExistence type="inferred from homology"/>
<dbReference type="InterPro" id="IPR000847">
    <property type="entry name" value="LysR_HTH_N"/>
</dbReference>
<dbReference type="Pfam" id="PF03466">
    <property type="entry name" value="LysR_substrate"/>
    <property type="match status" value="1"/>
</dbReference>
<dbReference type="CDD" id="cd05466">
    <property type="entry name" value="PBP2_LTTR_substrate"/>
    <property type="match status" value="1"/>
</dbReference>
<keyword evidence="2" id="KW-0805">Transcription regulation</keyword>
<evidence type="ECO:0000256" key="1">
    <source>
        <dbReference type="ARBA" id="ARBA00009437"/>
    </source>
</evidence>
<feature type="domain" description="HTH lysR-type" evidence="5">
    <location>
        <begin position="1"/>
        <end position="58"/>
    </location>
</feature>
<dbReference type="InterPro" id="IPR005119">
    <property type="entry name" value="LysR_subst-bd"/>
</dbReference>
<keyword evidence="3" id="KW-0238">DNA-binding</keyword>
<keyword evidence="7" id="KW-1185">Reference proteome</keyword>
<dbReference type="RefSeq" id="WP_219534742.1">
    <property type="nucleotide sequence ID" value="NZ_JAHKRM010000023.1"/>
</dbReference>
<dbReference type="PROSITE" id="PS50931">
    <property type="entry name" value="HTH_LYSR"/>
    <property type="match status" value="1"/>
</dbReference>
<evidence type="ECO:0000256" key="4">
    <source>
        <dbReference type="ARBA" id="ARBA00023163"/>
    </source>
</evidence>